<name>A0A519BL61_9DELT</name>
<accession>A0A519BL61</accession>
<feature type="coiled-coil region" evidence="1">
    <location>
        <begin position="45"/>
        <end position="72"/>
    </location>
</feature>
<evidence type="ECO:0000256" key="1">
    <source>
        <dbReference type="SAM" id="Coils"/>
    </source>
</evidence>
<evidence type="ECO:0000313" key="2">
    <source>
        <dbReference type="EMBL" id="RZD18018.1"/>
    </source>
</evidence>
<evidence type="ECO:0008006" key="4">
    <source>
        <dbReference type="Google" id="ProtNLM"/>
    </source>
</evidence>
<evidence type="ECO:0000313" key="3">
    <source>
        <dbReference type="Proteomes" id="UP000319296"/>
    </source>
</evidence>
<gene>
    <name evidence="2" type="ORF">EVG15_08175</name>
</gene>
<dbReference type="EMBL" id="SGBB01000016">
    <property type="protein sequence ID" value="RZD18018.1"/>
    <property type="molecule type" value="Genomic_DNA"/>
</dbReference>
<protein>
    <recommendedName>
        <fullName evidence="4">Chordopoxvirus fusion protein</fullName>
    </recommendedName>
</protein>
<reference evidence="2 3" key="1">
    <citation type="journal article" date="2019" name="ISME J.">
        <title>Insights into ecological role of a new deltaproteobacterial order Candidatus Acidulodesulfobacterales by metagenomics and metatranscriptomics.</title>
        <authorList>
            <person name="Tan S."/>
            <person name="Liu J."/>
            <person name="Fang Y."/>
            <person name="Hedlund B.P."/>
            <person name="Lian Z.H."/>
            <person name="Huang L.Y."/>
            <person name="Li J.T."/>
            <person name="Huang L.N."/>
            <person name="Li W.J."/>
            <person name="Jiang H.C."/>
            <person name="Dong H.L."/>
            <person name="Shu W.S."/>
        </authorList>
    </citation>
    <scope>NUCLEOTIDE SEQUENCE [LARGE SCALE GENOMIC DNA]</scope>
    <source>
        <strain evidence="2">AP1</strain>
    </source>
</reference>
<comment type="caution">
    <text evidence="2">The sequence shown here is derived from an EMBL/GenBank/DDBJ whole genome shotgun (WGS) entry which is preliminary data.</text>
</comment>
<keyword evidence="1" id="KW-0175">Coiled coil</keyword>
<organism evidence="2 3">
    <name type="scientific">Candidatus Acididesulfobacter diazotrophicus</name>
    <dbReference type="NCBI Taxonomy" id="2597226"/>
    <lineage>
        <taxon>Bacteria</taxon>
        <taxon>Deltaproteobacteria</taxon>
        <taxon>Candidatus Acidulodesulfobacterales</taxon>
        <taxon>Candidatus Acididesulfobacter</taxon>
    </lineage>
</organism>
<sequence length="286" mass="32872">MIMTNTFKIYENLKKTFDDDSAKNLTSILSQIYEDVANTVTKVEFKELRDIVAELAEAQKRTEQRLDSLTIKVGELAEAQKRTEQRLDSLTIKVGELAEAQTRTEVRLGELAEAQKRTEQRLDSLTIKVGELAEAQTRTEKEIRGLAKQVGGLSMAVGYGIEDKYIPIMDDFVLKQYGVVAKTVERKFIEYKDGTYDEINLYIEAEADGKKIYIIGESKAQPGKKDFDRFDTMLKRFKNNFNTDLKAFVIGYQFSPEVEKYAKTEYPNIDFFKTYQIERIAKTKNI</sequence>
<dbReference type="PANTHER" id="PTHR38753:SF1">
    <property type="entry name" value="SLR1441 PROTEIN"/>
    <property type="match status" value="1"/>
</dbReference>
<dbReference type="PANTHER" id="PTHR38753">
    <property type="entry name" value="SLR1441 PROTEIN"/>
    <property type="match status" value="1"/>
</dbReference>
<dbReference type="SUPFAM" id="SSF57997">
    <property type="entry name" value="Tropomyosin"/>
    <property type="match status" value="1"/>
</dbReference>
<dbReference type="AlphaFoldDB" id="A0A519BL61"/>
<proteinExistence type="predicted"/>
<dbReference type="Proteomes" id="UP000319296">
    <property type="component" value="Unassembled WGS sequence"/>
</dbReference>